<dbReference type="SUPFAM" id="SSF51338">
    <property type="entry name" value="Composite domain of metallo-dependent hydrolases"/>
    <property type="match status" value="1"/>
</dbReference>
<dbReference type="CDD" id="cd01299">
    <property type="entry name" value="Met_dep_hydrolase_A"/>
    <property type="match status" value="1"/>
</dbReference>
<accession>A0A937IA90</accession>
<dbReference type="InterPro" id="IPR011059">
    <property type="entry name" value="Metal-dep_hydrolase_composite"/>
</dbReference>
<dbReference type="Pfam" id="PF01979">
    <property type="entry name" value="Amidohydro_1"/>
    <property type="match status" value="1"/>
</dbReference>
<protein>
    <submittedName>
        <fullName evidence="2">Amidohydrolase family protein</fullName>
    </submittedName>
</protein>
<dbReference type="Proteomes" id="UP000704935">
    <property type="component" value="Unassembled WGS sequence"/>
</dbReference>
<dbReference type="PANTHER" id="PTHR43135:SF3">
    <property type="entry name" value="ALPHA-D-RIBOSE 1-METHYLPHOSPHONATE 5-TRIPHOSPHATE DIPHOSPHATASE"/>
    <property type="match status" value="1"/>
</dbReference>
<sequence>MRFIFFLTLSLTLLSESYLIKPKYVLDVVTGQLTKLEVKVEDGIISEIGINLTSNGSEILSLPNTIIMPGFIDTHVHLIGNNELNGYESVGESSYLATLYGVKNAEATLLAGFTTVRNVGASNYTDVALKSAINRGVIAGPRMYVSGPPLGITGGHCDNNLMPYERSRPNQGVVDSPWQARQKVRENRKFGADLIKFCATGGVMSKNTDVNAKQFTYEEMKAIVDEAHNHGMRVAAHAHGLEGIRTALLAGVDSIEHSSFINEEVTLLAIQNGAFLSMDIYVSDYILGEGAKKGILEESLEKERKVGLEQRKNFKKAVELGAKITFGTDAGIYKHGENAKQFAYMVEWGMSPLQAIQAATITGSELIGNNNLGKIKVGYVADIVGVNSNPLKDIRVLEDVSFVMKEGTVFKSQ</sequence>
<gene>
    <name evidence="2" type="ORF">ISQ61_01235</name>
</gene>
<dbReference type="EMBL" id="JADHQA010000003">
    <property type="protein sequence ID" value="MBL6819852.1"/>
    <property type="molecule type" value="Genomic_DNA"/>
</dbReference>
<evidence type="ECO:0000259" key="1">
    <source>
        <dbReference type="Pfam" id="PF01979"/>
    </source>
</evidence>
<dbReference type="PANTHER" id="PTHR43135">
    <property type="entry name" value="ALPHA-D-RIBOSE 1-METHYLPHOSPHONATE 5-TRIPHOSPHATE DIPHOSPHATASE"/>
    <property type="match status" value="1"/>
</dbReference>
<feature type="domain" description="Amidohydrolase-related" evidence="1">
    <location>
        <begin position="66"/>
        <end position="408"/>
    </location>
</feature>
<dbReference type="Gene3D" id="2.30.40.10">
    <property type="entry name" value="Urease, subunit C, domain 1"/>
    <property type="match status" value="1"/>
</dbReference>
<evidence type="ECO:0000313" key="3">
    <source>
        <dbReference type="Proteomes" id="UP000704935"/>
    </source>
</evidence>
<dbReference type="AlphaFoldDB" id="A0A937IA90"/>
<dbReference type="SUPFAM" id="SSF51556">
    <property type="entry name" value="Metallo-dependent hydrolases"/>
    <property type="match status" value="1"/>
</dbReference>
<dbReference type="InterPro" id="IPR057744">
    <property type="entry name" value="OTAase-like"/>
</dbReference>
<comment type="caution">
    <text evidence="2">The sequence shown here is derived from an EMBL/GenBank/DDBJ whole genome shotgun (WGS) entry which is preliminary data.</text>
</comment>
<proteinExistence type="predicted"/>
<dbReference type="InterPro" id="IPR032466">
    <property type="entry name" value="Metal_Hydrolase"/>
</dbReference>
<dbReference type="InterPro" id="IPR006680">
    <property type="entry name" value="Amidohydro-rel"/>
</dbReference>
<organism evidence="2 3">
    <name type="scientific">SAR86 cluster bacterium</name>
    <dbReference type="NCBI Taxonomy" id="2030880"/>
    <lineage>
        <taxon>Bacteria</taxon>
        <taxon>Pseudomonadati</taxon>
        <taxon>Pseudomonadota</taxon>
        <taxon>Gammaproteobacteria</taxon>
        <taxon>SAR86 cluster</taxon>
    </lineage>
</organism>
<evidence type="ECO:0000313" key="2">
    <source>
        <dbReference type="EMBL" id="MBL6819852.1"/>
    </source>
</evidence>
<reference evidence="2" key="1">
    <citation type="submission" date="2020-10" db="EMBL/GenBank/DDBJ databases">
        <title>Microbiome of the Black Sea water column analyzed by genome centric metagenomics.</title>
        <authorList>
            <person name="Cabello-Yeves P.J."/>
            <person name="Callieri C."/>
            <person name="Picazo A."/>
            <person name="Mehrshad M."/>
            <person name="Haro-Moreno J.M."/>
            <person name="Roda-Garcia J."/>
            <person name="Dzembekova N."/>
            <person name="Slabakova V."/>
            <person name="Slabakova N."/>
            <person name="Moncheva S."/>
            <person name="Rodriguez-Valera F."/>
        </authorList>
    </citation>
    <scope>NUCLEOTIDE SEQUENCE</scope>
    <source>
        <strain evidence="2">BS307-5m-G47</strain>
    </source>
</reference>
<dbReference type="GO" id="GO:0016810">
    <property type="term" value="F:hydrolase activity, acting on carbon-nitrogen (but not peptide) bonds"/>
    <property type="evidence" value="ECO:0007669"/>
    <property type="project" value="InterPro"/>
</dbReference>
<dbReference type="InterPro" id="IPR051781">
    <property type="entry name" value="Metallo-dep_Hydrolase"/>
</dbReference>
<dbReference type="Gene3D" id="3.20.20.140">
    <property type="entry name" value="Metal-dependent hydrolases"/>
    <property type="match status" value="1"/>
</dbReference>
<name>A0A937IA90_9GAMM</name>